<dbReference type="GO" id="GO:0043565">
    <property type="term" value="F:sequence-specific DNA binding"/>
    <property type="evidence" value="ECO:0007669"/>
    <property type="project" value="InterPro"/>
</dbReference>
<keyword evidence="2" id="KW-0238">DNA-binding</keyword>
<dbReference type="Pfam" id="PF12833">
    <property type="entry name" value="HTH_18"/>
    <property type="match status" value="1"/>
</dbReference>
<organism evidence="5 6">
    <name type="scientific">Streptomyces griseorubiginosus</name>
    <dbReference type="NCBI Taxonomy" id="67304"/>
    <lineage>
        <taxon>Bacteria</taxon>
        <taxon>Bacillati</taxon>
        <taxon>Actinomycetota</taxon>
        <taxon>Actinomycetes</taxon>
        <taxon>Kitasatosporales</taxon>
        <taxon>Streptomycetaceae</taxon>
        <taxon>Streptomyces</taxon>
    </lineage>
</organism>
<dbReference type="GO" id="GO:0003700">
    <property type="term" value="F:DNA-binding transcription factor activity"/>
    <property type="evidence" value="ECO:0007669"/>
    <property type="project" value="InterPro"/>
</dbReference>
<dbReference type="PROSITE" id="PS01124">
    <property type="entry name" value="HTH_ARAC_FAMILY_2"/>
    <property type="match status" value="1"/>
</dbReference>
<reference evidence="5 6" key="1">
    <citation type="submission" date="2015-10" db="EMBL/GenBank/DDBJ databases">
        <title>Draft genome sequence of Streptomyces griseorubiginosus DSM 40469, type strain for the species Streptomyces griseorubiginosus.</title>
        <authorList>
            <person name="Ruckert C."/>
            <person name="Winkler A."/>
            <person name="Kalinowski J."/>
            <person name="Kampfer P."/>
            <person name="Glaeser S."/>
        </authorList>
    </citation>
    <scope>NUCLEOTIDE SEQUENCE [LARGE SCALE GENOMIC DNA]</scope>
    <source>
        <strain evidence="5 6">DSM 40469</strain>
    </source>
</reference>
<name>A0A117R096_9ACTN</name>
<keyword evidence="3" id="KW-0804">Transcription</keyword>
<dbReference type="PANTHER" id="PTHR46796">
    <property type="entry name" value="HTH-TYPE TRANSCRIPTIONAL ACTIVATOR RHAS-RELATED"/>
    <property type="match status" value="1"/>
</dbReference>
<evidence type="ECO:0000256" key="1">
    <source>
        <dbReference type="ARBA" id="ARBA00023015"/>
    </source>
</evidence>
<dbReference type="AlphaFoldDB" id="A0A117R096"/>
<evidence type="ECO:0000259" key="4">
    <source>
        <dbReference type="PROSITE" id="PS01124"/>
    </source>
</evidence>
<dbReference type="SUPFAM" id="SSF46689">
    <property type="entry name" value="Homeodomain-like"/>
    <property type="match status" value="1"/>
</dbReference>
<dbReference type="Pfam" id="PF20240">
    <property type="entry name" value="DUF6597"/>
    <property type="match status" value="1"/>
</dbReference>
<dbReference type="Gene3D" id="1.10.10.60">
    <property type="entry name" value="Homeodomain-like"/>
    <property type="match status" value="2"/>
</dbReference>
<accession>A0A117R096</accession>
<dbReference type="SMART" id="SM00342">
    <property type="entry name" value="HTH_ARAC"/>
    <property type="match status" value="1"/>
</dbReference>
<comment type="caution">
    <text evidence="5">The sequence shown here is derived from an EMBL/GenBank/DDBJ whole genome shotgun (WGS) entry which is preliminary data.</text>
</comment>
<dbReference type="InterPro" id="IPR009057">
    <property type="entry name" value="Homeodomain-like_sf"/>
</dbReference>
<gene>
    <name evidence="5" type="ORF">AQJ54_23435</name>
</gene>
<evidence type="ECO:0000256" key="2">
    <source>
        <dbReference type="ARBA" id="ARBA00023125"/>
    </source>
</evidence>
<dbReference type="InterPro" id="IPR018060">
    <property type="entry name" value="HTH_AraC"/>
</dbReference>
<dbReference type="InterPro" id="IPR050204">
    <property type="entry name" value="AraC_XylS_family_regulators"/>
</dbReference>
<evidence type="ECO:0000256" key="3">
    <source>
        <dbReference type="ARBA" id="ARBA00023163"/>
    </source>
</evidence>
<dbReference type="PANTHER" id="PTHR46796:SF15">
    <property type="entry name" value="BLL1074 PROTEIN"/>
    <property type="match status" value="1"/>
</dbReference>
<proteinExistence type="predicted"/>
<protein>
    <submittedName>
        <fullName evidence="5">Transcriptional regulator</fullName>
    </submittedName>
</protein>
<dbReference type="Proteomes" id="UP000054375">
    <property type="component" value="Unassembled WGS sequence"/>
</dbReference>
<sequence length="312" mass="33383">MRGASLVVLGARGTTAGTGAVEIARLGGLWRVTRPWHPGLRPHLRSYVGYWEAVPTPYEARLVPTGCATLLISLAEPFTQLRRLGMRDEGSGSIGSLVVGLEDRPAICTHPGGQEAIRVEFTPLGAYRLFGMPMSELTNLAVEIRDVLGPGAGELVERMAATRDWAARFDLLDAALLDRLGLGPDPTAEVDQAWQLLSGSAGAIPIARIAAEVGWSQGYLIRRFTQQIGLTPKASARVLRFRRAVTLLGRGTASLTEISTACGFYDQAHLNREFRAIAGTTPGRMVAARRVEGAVALTRSANSSKTASAEAR</sequence>
<dbReference type="EMBL" id="LMWV01000020">
    <property type="protein sequence ID" value="KUN64006.1"/>
    <property type="molecule type" value="Genomic_DNA"/>
</dbReference>
<dbReference type="InterPro" id="IPR046532">
    <property type="entry name" value="DUF6597"/>
</dbReference>
<evidence type="ECO:0000313" key="6">
    <source>
        <dbReference type="Proteomes" id="UP000054375"/>
    </source>
</evidence>
<keyword evidence="6" id="KW-1185">Reference proteome</keyword>
<feature type="domain" description="HTH araC/xylS-type" evidence="4">
    <location>
        <begin position="191"/>
        <end position="288"/>
    </location>
</feature>
<keyword evidence="1" id="KW-0805">Transcription regulation</keyword>
<evidence type="ECO:0000313" key="5">
    <source>
        <dbReference type="EMBL" id="KUN64006.1"/>
    </source>
</evidence>